<evidence type="ECO:0000259" key="10">
    <source>
        <dbReference type="Pfam" id="PF04577"/>
    </source>
</evidence>
<reference evidence="11" key="1">
    <citation type="submission" date="2022-07" db="EMBL/GenBank/DDBJ databases">
        <title>Genome Sequence of Agrocybe chaxingu.</title>
        <authorList>
            <person name="Buettner E."/>
        </authorList>
    </citation>
    <scope>NUCLEOTIDE SEQUENCE</scope>
    <source>
        <strain evidence="11">MP-N11</strain>
    </source>
</reference>
<dbReference type="PANTHER" id="PTHR20961">
    <property type="entry name" value="GLYCOSYLTRANSFERASE"/>
    <property type="match status" value="1"/>
</dbReference>
<evidence type="ECO:0000256" key="7">
    <source>
        <dbReference type="ARBA" id="ARBA00023180"/>
    </source>
</evidence>
<dbReference type="OrthoDB" id="529273at2759"/>
<keyword evidence="6" id="KW-0472">Membrane</keyword>
<dbReference type="AlphaFoldDB" id="A0A9W8JVF7"/>
<dbReference type="GO" id="GO:0005783">
    <property type="term" value="C:endoplasmic reticulum"/>
    <property type="evidence" value="ECO:0007669"/>
    <property type="project" value="TreeGrafter"/>
</dbReference>
<sequence length="475" mass="53447">MWTRRHLVFAVIIFTSSLYLLSSNPHVEQVSSNLRSLTKHASSPPSPFDSLETPNANHDTQISETTLPLGAPAPGFTIFDRLYVRNGTLFAVTQHPEGYPDLIYVLSQGKNKGGPDNIDPTPREMQVITPTQAKDILGDYATVIEGTSIILYDTSQFMAHYYHWWGEIILGAMRIYSALSFIPGIETPLPVPSRLLLPNVPDMSWRDKAGVNGPLMHAAFPSSSIERSDYWKDLSDIDQTFVFERAMLVSRVAAHKSPLSSVWFKMISSTMNVTAAVDFWEPLRRRAVQNMIGYLPMMNEAGTVMSPPTSSAPIVIYVSRQGGGRRLRKEDDEDLVNGLKELEREGICELHVAKMETMKFKRQIEAVARSTIMVGVHGNGLTHQIWMPPSARSTVIEIFYPETYLHDYSMLARNMGHKHYAVWNDTTLTYPAGQWFKGVNEGTRDNFHGNSIPVHGKTVADLVRQRLRLEVIPEF</sequence>
<evidence type="ECO:0000256" key="5">
    <source>
        <dbReference type="ARBA" id="ARBA00022989"/>
    </source>
</evidence>
<keyword evidence="3" id="KW-0808">Transferase</keyword>
<evidence type="ECO:0000256" key="3">
    <source>
        <dbReference type="ARBA" id="ARBA00022679"/>
    </source>
</evidence>
<dbReference type="GO" id="GO:0016020">
    <property type="term" value="C:membrane"/>
    <property type="evidence" value="ECO:0007669"/>
    <property type="project" value="UniProtKB-SubCell"/>
</dbReference>
<evidence type="ECO:0000256" key="2">
    <source>
        <dbReference type="ARBA" id="ARBA00022676"/>
    </source>
</evidence>
<evidence type="ECO:0000313" key="11">
    <source>
        <dbReference type="EMBL" id="KAJ3503530.1"/>
    </source>
</evidence>
<keyword evidence="2" id="KW-0328">Glycosyltransferase</keyword>
<keyword evidence="9" id="KW-0732">Signal</keyword>
<dbReference type="GO" id="GO:0035269">
    <property type="term" value="P:protein O-linked glycosylation via mannose"/>
    <property type="evidence" value="ECO:0007669"/>
    <property type="project" value="TreeGrafter"/>
</dbReference>
<dbReference type="GO" id="GO:0097363">
    <property type="term" value="F:protein O-acetylglucosaminyltransferase activity"/>
    <property type="evidence" value="ECO:0007669"/>
    <property type="project" value="TreeGrafter"/>
</dbReference>
<keyword evidence="7" id="KW-0325">Glycoprotein</keyword>
<dbReference type="InterPro" id="IPR007657">
    <property type="entry name" value="Glycosyltransferase_61"/>
</dbReference>
<keyword evidence="5" id="KW-1133">Transmembrane helix</keyword>
<dbReference type="InterPro" id="IPR049625">
    <property type="entry name" value="Glyco_transf_61_cat"/>
</dbReference>
<evidence type="ECO:0000256" key="6">
    <source>
        <dbReference type="ARBA" id="ARBA00023136"/>
    </source>
</evidence>
<dbReference type="Pfam" id="PF04577">
    <property type="entry name" value="Glyco_transf_61"/>
    <property type="match status" value="1"/>
</dbReference>
<name>A0A9W8JVF7_9AGAR</name>
<organism evidence="11 12">
    <name type="scientific">Agrocybe chaxingu</name>
    <dbReference type="NCBI Taxonomy" id="84603"/>
    <lineage>
        <taxon>Eukaryota</taxon>
        <taxon>Fungi</taxon>
        <taxon>Dikarya</taxon>
        <taxon>Basidiomycota</taxon>
        <taxon>Agaricomycotina</taxon>
        <taxon>Agaricomycetes</taxon>
        <taxon>Agaricomycetidae</taxon>
        <taxon>Agaricales</taxon>
        <taxon>Agaricineae</taxon>
        <taxon>Strophariaceae</taxon>
        <taxon>Agrocybe</taxon>
    </lineage>
</organism>
<comment type="subcellular location">
    <subcellularLocation>
        <location evidence="1">Membrane</location>
        <topology evidence="1">Single-pass membrane protein</topology>
    </subcellularLocation>
</comment>
<evidence type="ECO:0000313" key="12">
    <source>
        <dbReference type="Proteomes" id="UP001148786"/>
    </source>
</evidence>
<feature type="region of interest" description="Disordered" evidence="8">
    <location>
        <begin position="37"/>
        <end position="58"/>
    </location>
</feature>
<feature type="signal peptide" evidence="9">
    <location>
        <begin position="1"/>
        <end position="23"/>
    </location>
</feature>
<protein>
    <recommendedName>
        <fullName evidence="10">Glycosyltransferase 61 catalytic domain-containing protein</fullName>
    </recommendedName>
</protein>
<feature type="chain" id="PRO_5040756002" description="Glycosyltransferase 61 catalytic domain-containing protein" evidence="9">
    <location>
        <begin position="24"/>
        <end position="475"/>
    </location>
</feature>
<accession>A0A9W8JVF7</accession>
<evidence type="ECO:0000256" key="9">
    <source>
        <dbReference type="SAM" id="SignalP"/>
    </source>
</evidence>
<dbReference type="Proteomes" id="UP001148786">
    <property type="component" value="Unassembled WGS sequence"/>
</dbReference>
<evidence type="ECO:0000256" key="8">
    <source>
        <dbReference type="SAM" id="MobiDB-lite"/>
    </source>
</evidence>
<keyword evidence="12" id="KW-1185">Reference proteome</keyword>
<gene>
    <name evidence="11" type="ORF">NLJ89_g8390</name>
</gene>
<proteinExistence type="predicted"/>
<evidence type="ECO:0000256" key="4">
    <source>
        <dbReference type="ARBA" id="ARBA00022692"/>
    </source>
</evidence>
<dbReference type="EMBL" id="JANKHO010001129">
    <property type="protein sequence ID" value="KAJ3503530.1"/>
    <property type="molecule type" value="Genomic_DNA"/>
</dbReference>
<keyword evidence="4" id="KW-0812">Transmembrane</keyword>
<dbReference type="PANTHER" id="PTHR20961:SF38">
    <property type="entry name" value="PROTEIN O-LINKED-MANNOSE BETA-1,4-N-ACETYLGLUCOSAMINYLTRANSFERASE 2"/>
    <property type="match status" value="1"/>
</dbReference>
<comment type="caution">
    <text evidence="11">The sequence shown here is derived from an EMBL/GenBank/DDBJ whole genome shotgun (WGS) entry which is preliminary data.</text>
</comment>
<evidence type="ECO:0000256" key="1">
    <source>
        <dbReference type="ARBA" id="ARBA00004167"/>
    </source>
</evidence>
<feature type="domain" description="Glycosyltransferase 61 catalytic" evidence="10">
    <location>
        <begin position="161"/>
        <end position="391"/>
    </location>
</feature>